<proteinExistence type="predicted"/>
<dbReference type="InterPro" id="IPR036188">
    <property type="entry name" value="FAD/NAD-bd_sf"/>
</dbReference>
<organism evidence="2 3">
    <name type="scientific">Candidatus Enterococcus palustris</name>
    <dbReference type="NCBI Taxonomy" id="1834189"/>
    <lineage>
        <taxon>Bacteria</taxon>
        <taxon>Bacillati</taxon>
        <taxon>Bacillota</taxon>
        <taxon>Bacilli</taxon>
        <taxon>Lactobacillales</taxon>
        <taxon>Enterococcaceae</taxon>
        <taxon>Enterococcus</taxon>
    </lineage>
</organism>
<reference evidence="2" key="1">
    <citation type="submission" date="2017-05" db="EMBL/GenBank/DDBJ databases">
        <authorList>
            <consortium name="The Broad Institute Genomics Platform"/>
            <consortium name="The Broad Institute Genomic Center for Infectious Diseases"/>
            <person name="Earl A."/>
            <person name="Manson A."/>
            <person name="Schwartman J."/>
            <person name="Gilmore M."/>
            <person name="Abouelleil A."/>
            <person name="Cao P."/>
            <person name="Chapman S."/>
            <person name="Cusick C."/>
            <person name="Shea T."/>
            <person name="Young S."/>
            <person name="Neafsey D."/>
            <person name="Nusbaum C."/>
            <person name="Birren B."/>
        </authorList>
    </citation>
    <scope>NUCLEOTIDE SEQUENCE</scope>
    <source>
        <strain evidence="2">7F3_DIV0205</strain>
    </source>
</reference>
<accession>A0AAQ3W915</accession>
<name>A0AAQ3W915_9ENTE</name>
<dbReference type="InterPro" id="IPR023753">
    <property type="entry name" value="FAD/NAD-binding_dom"/>
</dbReference>
<feature type="domain" description="FAD/NAD(P)-binding" evidence="1">
    <location>
        <begin position="19"/>
        <end position="104"/>
    </location>
</feature>
<dbReference type="GO" id="GO:0016491">
    <property type="term" value="F:oxidoreductase activity"/>
    <property type="evidence" value="ECO:0007669"/>
    <property type="project" value="InterPro"/>
</dbReference>
<dbReference type="Gene3D" id="3.50.50.60">
    <property type="entry name" value="FAD/NAD(P)-binding domain"/>
    <property type="match status" value="1"/>
</dbReference>
<evidence type="ECO:0000313" key="3">
    <source>
        <dbReference type="Proteomes" id="UP000194948"/>
    </source>
</evidence>
<dbReference type="SUPFAM" id="SSF51905">
    <property type="entry name" value="FAD/NAD(P)-binding domain"/>
    <property type="match status" value="1"/>
</dbReference>
<reference evidence="2" key="2">
    <citation type="submission" date="2024-03" db="EMBL/GenBank/DDBJ databases">
        <title>The Genome Sequence of Enterococcus sp. DIV0205d.</title>
        <authorList>
            <consortium name="The Broad Institute Genomics Platform"/>
            <consortium name="The Broad Institute Microbial Omics Core"/>
            <consortium name="The Broad Institute Genomic Center for Infectious Diseases"/>
            <person name="Earl A."/>
            <person name="Manson A."/>
            <person name="Gilmore M."/>
            <person name="Schwartman J."/>
            <person name="Shea T."/>
            <person name="Abouelleil A."/>
            <person name="Cao P."/>
            <person name="Chapman S."/>
            <person name="Cusick C."/>
            <person name="Young S."/>
            <person name="Neafsey D."/>
            <person name="Nusbaum C."/>
            <person name="Birren B."/>
        </authorList>
    </citation>
    <scope>NUCLEOTIDE SEQUENCE</scope>
    <source>
        <strain evidence="2">7F3_DIV0205</strain>
    </source>
</reference>
<dbReference type="Pfam" id="PF07992">
    <property type="entry name" value="Pyr_redox_2"/>
    <property type="match status" value="1"/>
</dbReference>
<gene>
    <name evidence="2" type="ORF">A5821_001953</name>
</gene>
<dbReference type="AlphaFoldDB" id="A0AAQ3W915"/>
<evidence type="ECO:0000313" key="2">
    <source>
        <dbReference type="EMBL" id="WYK00827.1"/>
    </source>
</evidence>
<dbReference type="Proteomes" id="UP000194948">
    <property type="component" value="Chromosome"/>
</dbReference>
<evidence type="ECO:0000259" key="1">
    <source>
        <dbReference type="Pfam" id="PF07992"/>
    </source>
</evidence>
<dbReference type="RefSeq" id="WP_086314387.1">
    <property type="nucleotide sequence ID" value="NZ_CP147244.1"/>
</dbReference>
<dbReference type="EMBL" id="CP147244">
    <property type="protein sequence ID" value="WYK00827.1"/>
    <property type="molecule type" value="Genomic_DNA"/>
</dbReference>
<keyword evidence="3" id="KW-1185">Reference proteome</keyword>
<sequence>MSFTGYKECHLYQLPVVKREVTEQQLDQRILIIGSSVSECMMAIDLAKQGKEVTLIERSDEILSDCLASPKRAKLMQKLENLVVTIFLETTCMNVEGNEVCLSNLEGFKTFLTIDNIIVSKKL</sequence>
<protein>
    <recommendedName>
        <fullName evidence="1">FAD/NAD(P)-binding domain-containing protein</fullName>
    </recommendedName>
</protein>